<dbReference type="PANTHER" id="PTHR38591">
    <property type="entry name" value="HYDROLASE"/>
    <property type="match status" value="1"/>
</dbReference>
<dbReference type="Gene3D" id="2.40.370.10">
    <property type="entry name" value="AttH-like domain"/>
    <property type="match status" value="2"/>
</dbReference>
<accession>A0AAP6MKT3</accession>
<dbReference type="PANTHER" id="PTHR38591:SF1">
    <property type="entry name" value="BLL1000 PROTEIN"/>
    <property type="match status" value="1"/>
</dbReference>
<dbReference type="Pfam" id="PF07143">
    <property type="entry name" value="CrtC"/>
    <property type="match status" value="1"/>
</dbReference>
<keyword evidence="3" id="KW-1185">Reference proteome</keyword>
<dbReference type="Proteomes" id="UP001302316">
    <property type="component" value="Unassembled WGS sequence"/>
</dbReference>
<dbReference type="InterPro" id="IPR023374">
    <property type="entry name" value="AttH-like_dom_sf"/>
</dbReference>
<name>A0AAP6MKT3_9GAMM</name>
<dbReference type="EMBL" id="JAYGII010000065">
    <property type="protein sequence ID" value="MEA5446834.1"/>
    <property type="molecule type" value="Genomic_DNA"/>
</dbReference>
<evidence type="ECO:0000259" key="1">
    <source>
        <dbReference type="Pfam" id="PF07143"/>
    </source>
</evidence>
<organism evidence="2 3">
    <name type="scientific">Natronospira elongata</name>
    <dbReference type="NCBI Taxonomy" id="3110268"/>
    <lineage>
        <taxon>Bacteria</taxon>
        <taxon>Pseudomonadati</taxon>
        <taxon>Pseudomonadota</taxon>
        <taxon>Gammaproteobacteria</taxon>
        <taxon>Natronospirales</taxon>
        <taxon>Natronospiraceae</taxon>
        <taxon>Natronospira</taxon>
    </lineage>
</organism>
<evidence type="ECO:0000313" key="2">
    <source>
        <dbReference type="EMBL" id="MEA5446834.1"/>
    </source>
</evidence>
<gene>
    <name evidence="2" type="ORF">VCB98_13485</name>
</gene>
<dbReference type="RefSeq" id="WP_346053400.1">
    <property type="nucleotide sequence ID" value="NZ_JAYGII010000065.1"/>
</dbReference>
<dbReference type="SUPFAM" id="SSF159245">
    <property type="entry name" value="AttH-like"/>
    <property type="match status" value="1"/>
</dbReference>
<comment type="caution">
    <text evidence="2">The sequence shown here is derived from an EMBL/GenBank/DDBJ whole genome shotgun (WGS) entry which is preliminary data.</text>
</comment>
<feature type="domain" description="AttH" evidence="1">
    <location>
        <begin position="2"/>
        <end position="74"/>
    </location>
</feature>
<reference evidence="2 3" key="1">
    <citation type="submission" date="2023-12" db="EMBL/GenBank/DDBJ databases">
        <title>Whole-genome sequencing of halo(alkali)philic microorganisms from hypersaline lakes.</title>
        <authorList>
            <person name="Sorokin D.Y."/>
            <person name="Merkel A.Y."/>
            <person name="Messina E."/>
            <person name="Yakimov M."/>
        </authorList>
    </citation>
    <scope>NUCLEOTIDE SEQUENCE [LARGE SCALE GENOMIC DNA]</scope>
    <source>
        <strain evidence="2 3">AB-CW1</strain>
    </source>
</reference>
<dbReference type="AlphaFoldDB" id="A0AAP6MKT3"/>
<sequence length="208" mass="23550">MAARACEFELDLTLNPARPHVLQGDQGYSRKGPDPGNASRYFSYTRLDTQGLIHLDEEAHRGEGLGWMDREWGSSALSEEQTGWDWFSLQLSDGSDIMFYRLREENGQTSPFSKGLHVTPDGDTRLLTVNDVELDIQSHWQSPKTGVRYPLAWQLRIPELAPTLNIEPRLEAQEIDGTFRYWEGAMTVEGEREGQAIDGQGYLELAGY</sequence>
<proteinExistence type="predicted"/>
<dbReference type="Pfam" id="PF17186">
    <property type="entry name" value="Lipocalin_9"/>
    <property type="match status" value="1"/>
</dbReference>
<dbReference type="InterPro" id="IPR010791">
    <property type="entry name" value="AttH_dom"/>
</dbReference>
<protein>
    <submittedName>
        <fullName evidence="2">Lipocalin family protein</fullName>
    </submittedName>
</protein>
<evidence type="ECO:0000313" key="3">
    <source>
        <dbReference type="Proteomes" id="UP001302316"/>
    </source>
</evidence>